<dbReference type="AlphaFoldDB" id="A0A1D7UTP7"/>
<keyword evidence="2" id="KW-1185">Reference proteome</keyword>
<sequence length="127" mass="14599">MVFAIFKTMIVCTLLSIFVLIFDCGPVCEFDSKLENLSKEIQTAAPCHQEQSSEEAPGCEWDSGSIAISETDSQSFKFLKEFFPIHYRSSDLLFSYDPIPYFKKFLYDDFKMNSITLLILPTIRILI</sequence>
<dbReference type="Proteomes" id="UP000094197">
    <property type="component" value="Chromosome 1"/>
</dbReference>
<gene>
    <name evidence="1" type="ORF">A0128_02970</name>
</gene>
<dbReference type="EMBL" id="CP015217">
    <property type="protein sequence ID" value="AOP32918.1"/>
    <property type="molecule type" value="Genomic_DNA"/>
</dbReference>
<proteinExistence type="predicted"/>
<name>A0A1D7UTP7_9LEPT</name>
<organism evidence="1 2">
    <name type="scientific">Leptospira tipperaryensis</name>
    <dbReference type="NCBI Taxonomy" id="2564040"/>
    <lineage>
        <taxon>Bacteria</taxon>
        <taxon>Pseudomonadati</taxon>
        <taxon>Spirochaetota</taxon>
        <taxon>Spirochaetia</taxon>
        <taxon>Leptospirales</taxon>
        <taxon>Leptospiraceae</taxon>
        <taxon>Leptospira</taxon>
    </lineage>
</organism>
<dbReference type="KEGG" id="laj:A0128_02970"/>
<evidence type="ECO:0000313" key="2">
    <source>
        <dbReference type="Proteomes" id="UP000094197"/>
    </source>
</evidence>
<reference evidence="1 2" key="1">
    <citation type="submission" date="2016-04" db="EMBL/GenBank/DDBJ databases">
        <title>Complete genome seqeunce of Leptospira alstonii serovar Room22.</title>
        <authorList>
            <person name="Nally J.E."/>
            <person name="Bayles D.O."/>
            <person name="Hurley D."/>
            <person name="Fanning S."/>
            <person name="McMahon B.J."/>
            <person name="Arent Z."/>
        </authorList>
    </citation>
    <scope>NUCLEOTIDE SEQUENCE [LARGE SCALE GENOMIC DNA]</scope>
    <source>
        <strain evidence="1 2">GWTS #1</strain>
    </source>
</reference>
<accession>A0A1D7UTP7</accession>
<protein>
    <submittedName>
        <fullName evidence="1">Uncharacterized protein</fullName>
    </submittedName>
</protein>
<dbReference type="OrthoDB" id="340786at2"/>
<evidence type="ECO:0000313" key="1">
    <source>
        <dbReference type="EMBL" id="AOP32918.1"/>
    </source>
</evidence>